<proteinExistence type="predicted"/>
<reference evidence="2 3" key="1">
    <citation type="submission" date="2008-05" db="EMBL/GenBank/DDBJ databases">
        <authorList>
            <person name="Weber R.J."/>
            <person name="Jacobs-Sera D."/>
            <person name="Houtz J."/>
            <person name="Hendrix R.W."/>
            <person name="Hatfull G.H."/>
        </authorList>
    </citation>
    <scope>NUCLEOTIDE SEQUENCE [LARGE SCALE GENOMIC DNA]</scope>
</reference>
<keyword evidence="3" id="KW-1185">Reference proteome</keyword>
<dbReference type="EMBL" id="EU770222">
    <property type="protein sequence ID" value="ACF05165.1"/>
    <property type="molecule type" value="Genomic_DNA"/>
</dbReference>
<evidence type="ECO:0000259" key="1">
    <source>
        <dbReference type="Pfam" id="PF12705"/>
    </source>
</evidence>
<sequence length="438" mass="49959">MRGTAVTTENIVDENPKFFIRNSERSSFKTCPQQWQWAWEMGLVPAMPRQDARWFGSGLHVALAEWYQPEGAKNGFVRGRDPRETFIEYCGSIYTTIAAQPFFAEQGEAEYVEAKKLGIDMLAGYMEHYDGTDPTVEVIFPEYRYSTKVPYNSRQKANMEINDLAQNWPDWMKNLDDKYIAIIVGTFDMVFRDQLDGFVKLMDHKSAKQKTSGAHLVKDDQAGTYIAVSTDFLRKRKILRGTESVVGMTYNYLRKGRKNPDDTFDEQGRKRNLPTKKDYAEALATRNVGIAAELEKLSKPKLEEIAAKMPADFKVYGAVSKVQPAPLFWREDVRRSKKNRIRQIERIADDAEMLARARAGDIPIMKTPGDHCAWCDYRDLCDVHEDNEDVEGFIKDVFVQRDPYADHQDGAVNSKTSAANDKSVKSNVRKVDFGGSFG</sequence>
<dbReference type="InterPro" id="IPR038726">
    <property type="entry name" value="PDDEXK_AddAB-type"/>
</dbReference>
<feature type="domain" description="PD-(D/E)XK endonuclease-like" evidence="1">
    <location>
        <begin position="26"/>
        <end position="382"/>
    </location>
</feature>
<dbReference type="OrthoDB" id="10680at10239"/>
<protein>
    <recommendedName>
        <fullName evidence="1">PD-(D/E)XK endonuclease-like domain-containing protein</fullName>
    </recommendedName>
</protein>
<dbReference type="Pfam" id="PF12705">
    <property type="entry name" value="PDDEXK_1"/>
    <property type="match status" value="1"/>
</dbReference>
<organism evidence="2 3">
    <name type="scientific">Mycobacterium phage Predator</name>
    <dbReference type="NCBI Taxonomy" id="543153"/>
    <lineage>
        <taxon>Viruses</taxon>
        <taxon>Duplodnaviria</taxon>
        <taxon>Heunggongvirae</taxon>
        <taxon>Uroviricota</taxon>
        <taxon>Caudoviricetes</taxon>
        <taxon>Predatorvirus</taxon>
        <taxon>Predatorvirus predator</taxon>
    </lineage>
</organism>
<dbReference type="KEGG" id="vg:6450059"/>
<evidence type="ECO:0000313" key="2">
    <source>
        <dbReference type="EMBL" id="ACF05165.1"/>
    </source>
</evidence>
<evidence type="ECO:0000313" key="3">
    <source>
        <dbReference type="Proteomes" id="UP000000621"/>
    </source>
</evidence>
<gene>
    <name evidence="2" type="ORF">PREDATOR_68</name>
</gene>
<dbReference type="RefSeq" id="YP_002003426.1">
    <property type="nucleotide sequence ID" value="NC_011039.1"/>
</dbReference>
<name>B3VM95_9CAUD</name>
<dbReference type="Proteomes" id="UP000000621">
    <property type="component" value="Segment"/>
</dbReference>
<accession>B3VM95</accession>